<dbReference type="InterPro" id="IPR000157">
    <property type="entry name" value="TIR_dom"/>
</dbReference>
<evidence type="ECO:0000259" key="1">
    <source>
        <dbReference type="Pfam" id="PF13676"/>
    </source>
</evidence>
<protein>
    <recommendedName>
        <fullName evidence="1">TIR domain-containing protein</fullName>
    </recommendedName>
</protein>
<dbReference type="AlphaFoldDB" id="V3ZVE1"/>
<dbReference type="EMBL" id="KB201656">
    <property type="protein sequence ID" value="ESO95468.1"/>
    <property type="molecule type" value="Genomic_DNA"/>
</dbReference>
<dbReference type="Proteomes" id="UP000030746">
    <property type="component" value="Unassembled WGS sequence"/>
</dbReference>
<dbReference type="PANTHER" id="PTHR46270">
    <property type="entry name" value="ARMADILLO-TYPE FOLD-RELATED"/>
    <property type="match status" value="1"/>
</dbReference>
<evidence type="ECO:0000313" key="2">
    <source>
        <dbReference type="EMBL" id="ESO95468.1"/>
    </source>
</evidence>
<dbReference type="GO" id="GO:0007165">
    <property type="term" value="P:signal transduction"/>
    <property type="evidence" value="ECO:0007669"/>
    <property type="project" value="InterPro"/>
</dbReference>
<keyword evidence="3" id="KW-1185">Reference proteome</keyword>
<reference evidence="2 3" key="1">
    <citation type="journal article" date="2013" name="Nature">
        <title>Insights into bilaterian evolution from three spiralian genomes.</title>
        <authorList>
            <person name="Simakov O."/>
            <person name="Marletaz F."/>
            <person name="Cho S.J."/>
            <person name="Edsinger-Gonzales E."/>
            <person name="Havlak P."/>
            <person name="Hellsten U."/>
            <person name="Kuo D.H."/>
            <person name="Larsson T."/>
            <person name="Lv J."/>
            <person name="Arendt D."/>
            <person name="Savage R."/>
            <person name="Osoegawa K."/>
            <person name="de Jong P."/>
            <person name="Grimwood J."/>
            <person name="Chapman J.A."/>
            <person name="Shapiro H."/>
            <person name="Aerts A."/>
            <person name="Otillar R.P."/>
            <person name="Terry A.Y."/>
            <person name="Boore J.L."/>
            <person name="Grigoriev I.V."/>
            <person name="Lindberg D.R."/>
            <person name="Seaver E.C."/>
            <person name="Weisblat D.A."/>
            <person name="Putnam N.H."/>
            <person name="Rokhsar D.S."/>
        </authorList>
    </citation>
    <scope>NUCLEOTIDE SEQUENCE [LARGE SCALE GENOMIC DNA]</scope>
</reference>
<dbReference type="OrthoDB" id="9978456at2759"/>
<feature type="domain" description="TIR" evidence="1">
    <location>
        <begin position="1"/>
        <end position="91"/>
    </location>
</feature>
<organism evidence="2 3">
    <name type="scientific">Lottia gigantea</name>
    <name type="common">Giant owl limpet</name>
    <dbReference type="NCBI Taxonomy" id="225164"/>
    <lineage>
        <taxon>Eukaryota</taxon>
        <taxon>Metazoa</taxon>
        <taxon>Spiralia</taxon>
        <taxon>Lophotrochozoa</taxon>
        <taxon>Mollusca</taxon>
        <taxon>Gastropoda</taxon>
        <taxon>Patellogastropoda</taxon>
        <taxon>Lottioidea</taxon>
        <taxon>Lottiidae</taxon>
        <taxon>Lottia</taxon>
    </lineage>
</organism>
<dbReference type="HOGENOM" id="CLU_149025_0_0_1"/>
<sequence>LKENGYSVWIDINDMEGSTLQAMADAVEKSSVVLMCMSEKYKESSNCRTEAEYAYTLKKPIIPLMMQRGYKPDGYLGMILSAKLFVDFSGKYSYD</sequence>
<dbReference type="GeneID" id="20252337"/>
<dbReference type="CTD" id="20252337"/>
<accession>V3ZVE1</accession>
<dbReference type="SUPFAM" id="SSF52200">
    <property type="entry name" value="Toll/Interleukin receptor TIR domain"/>
    <property type="match status" value="1"/>
</dbReference>
<evidence type="ECO:0000313" key="3">
    <source>
        <dbReference type="Proteomes" id="UP000030746"/>
    </source>
</evidence>
<dbReference type="OMA" id="VWIDETN"/>
<dbReference type="RefSeq" id="XP_009053786.1">
    <property type="nucleotide sequence ID" value="XM_009055538.1"/>
</dbReference>
<dbReference type="Pfam" id="PF13676">
    <property type="entry name" value="TIR_2"/>
    <property type="match status" value="1"/>
</dbReference>
<name>V3ZVE1_LOTGI</name>
<feature type="non-terminal residue" evidence="2">
    <location>
        <position position="95"/>
    </location>
</feature>
<proteinExistence type="predicted"/>
<dbReference type="Gene3D" id="3.40.50.10140">
    <property type="entry name" value="Toll/interleukin-1 receptor homology (TIR) domain"/>
    <property type="match status" value="1"/>
</dbReference>
<dbReference type="KEGG" id="lgi:LOTGIDRAFT_78426"/>
<dbReference type="PANTHER" id="PTHR46270:SF2">
    <property type="entry name" value="TIR DOMAIN-CONTAINING PROTEIN"/>
    <property type="match status" value="1"/>
</dbReference>
<feature type="non-terminal residue" evidence="2">
    <location>
        <position position="1"/>
    </location>
</feature>
<dbReference type="InterPro" id="IPR035897">
    <property type="entry name" value="Toll_tir_struct_dom_sf"/>
</dbReference>
<gene>
    <name evidence="2" type="ORF">LOTGIDRAFT_78426</name>
</gene>